<keyword evidence="1" id="KW-0732">Signal</keyword>
<accession>A0A1L9WFE3</accession>
<reference evidence="3" key="1">
    <citation type="journal article" date="2017" name="Genome Biol.">
        <title>Comparative genomics reveals high biological diversity and specific adaptations in the industrially and medically important fungal genus Aspergillus.</title>
        <authorList>
            <person name="de Vries R.P."/>
            <person name="Riley R."/>
            <person name="Wiebenga A."/>
            <person name="Aguilar-Osorio G."/>
            <person name="Amillis S."/>
            <person name="Uchima C.A."/>
            <person name="Anderluh G."/>
            <person name="Asadollahi M."/>
            <person name="Askin M."/>
            <person name="Barry K."/>
            <person name="Battaglia E."/>
            <person name="Bayram O."/>
            <person name="Benocci T."/>
            <person name="Braus-Stromeyer S.A."/>
            <person name="Caldana C."/>
            <person name="Canovas D."/>
            <person name="Cerqueira G.C."/>
            <person name="Chen F."/>
            <person name="Chen W."/>
            <person name="Choi C."/>
            <person name="Clum A."/>
            <person name="Dos Santos R.A."/>
            <person name="Damasio A.R."/>
            <person name="Diallinas G."/>
            <person name="Emri T."/>
            <person name="Fekete E."/>
            <person name="Flipphi M."/>
            <person name="Freyberg S."/>
            <person name="Gallo A."/>
            <person name="Gournas C."/>
            <person name="Habgood R."/>
            <person name="Hainaut M."/>
            <person name="Harispe M.L."/>
            <person name="Henrissat B."/>
            <person name="Hilden K.S."/>
            <person name="Hope R."/>
            <person name="Hossain A."/>
            <person name="Karabika E."/>
            <person name="Karaffa L."/>
            <person name="Karanyi Z."/>
            <person name="Krasevec N."/>
            <person name="Kuo A."/>
            <person name="Kusch H."/>
            <person name="LaButti K."/>
            <person name="Lagendijk E.L."/>
            <person name="Lapidus A."/>
            <person name="Levasseur A."/>
            <person name="Lindquist E."/>
            <person name="Lipzen A."/>
            <person name="Logrieco A.F."/>
            <person name="MacCabe A."/>
            <person name="Maekelae M.R."/>
            <person name="Malavazi I."/>
            <person name="Melin P."/>
            <person name="Meyer V."/>
            <person name="Mielnichuk N."/>
            <person name="Miskei M."/>
            <person name="Molnar A.P."/>
            <person name="Mule G."/>
            <person name="Ngan C.Y."/>
            <person name="Orejas M."/>
            <person name="Orosz E."/>
            <person name="Ouedraogo J.P."/>
            <person name="Overkamp K.M."/>
            <person name="Park H.-S."/>
            <person name="Perrone G."/>
            <person name="Piumi F."/>
            <person name="Punt P.J."/>
            <person name="Ram A.F."/>
            <person name="Ramon A."/>
            <person name="Rauscher S."/>
            <person name="Record E."/>
            <person name="Riano-Pachon D.M."/>
            <person name="Robert V."/>
            <person name="Roehrig J."/>
            <person name="Ruller R."/>
            <person name="Salamov A."/>
            <person name="Salih N.S."/>
            <person name="Samson R.A."/>
            <person name="Sandor E."/>
            <person name="Sanguinetti M."/>
            <person name="Schuetze T."/>
            <person name="Sepcic K."/>
            <person name="Shelest E."/>
            <person name="Sherlock G."/>
            <person name="Sophianopoulou V."/>
            <person name="Squina F.M."/>
            <person name="Sun H."/>
            <person name="Susca A."/>
            <person name="Todd R.B."/>
            <person name="Tsang A."/>
            <person name="Unkles S.E."/>
            <person name="van de Wiele N."/>
            <person name="van Rossen-Uffink D."/>
            <person name="Oliveira J.V."/>
            <person name="Vesth T.C."/>
            <person name="Visser J."/>
            <person name="Yu J.-H."/>
            <person name="Zhou M."/>
            <person name="Andersen M.R."/>
            <person name="Archer D.B."/>
            <person name="Baker S.E."/>
            <person name="Benoit I."/>
            <person name="Brakhage A.A."/>
            <person name="Braus G.H."/>
            <person name="Fischer R."/>
            <person name="Frisvad J.C."/>
            <person name="Goldman G.H."/>
            <person name="Houbraken J."/>
            <person name="Oakley B."/>
            <person name="Pocsi I."/>
            <person name="Scazzocchio C."/>
            <person name="Seiboth B."/>
            <person name="vanKuyk P.A."/>
            <person name="Wortman J."/>
            <person name="Dyer P.S."/>
            <person name="Grigoriev I.V."/>
        </authorList>
    </citation>
    <scope>NUCLEOTIDE SEQUENCE [LARGE SCALE GENOMIC DNA]</scope>
    <source>
        <strain evidence="3">ATCC 16872 / CBS 172.66 / WB 5094</strain>
    </source>
</reference>
<dbReference type="VEuPathDB" id="FungiDB:ASPACDRAFT_48355"/>
<evidence type="ECO:0000313" key="3">
    <source>
        <dbReference type="Proteomes" id="UP000184546"/>
    </source>
</evidence>
<dbReference type="RefSeq" id="XP_020051246.1">
    <property type="nucleotide sequence ID" value="XM_020202110.1"/>
</dbReference>
<sequence length="163" mass="18147">MKLLLLSLLALQATAWSLTIYFTDGGHITSTGRLHSGCKAYDLPVHNRQVNRASFSESTFADAFELFSDKDCQSRVFREGKGSHRVQPPRRNLMDLRNLPHNPVLVPPIPRMEGAGIIPQDPSPLRAILRVEPTLLTNDDKSLKVQVLSGAFGNQHLQMIQPP</sequence>
<evidence type="ECO:0000313" key="2">
    <source>
        <dbReference type="EMBL" id="OJJ94906.1"/>
    </source>
</evidence>
<dbReference type="GeneID" id="30975924"/>
<dbReference type="AlphaFoldDB" id="A0A1L9WFE3"/>
<feature type="signal peptide" evidence="1">
    <location>
        <begin position="1"/>
        <end position="17"/>
    </location>
</feature>
<dbReference type="OrthoDB" id="5361929at2759"/>
<proteinExistence type="predicted"/>
<keyword evidence="3" id="KW-1185">Reference proteome</keyword>
<name>A0A1L9WFE3_ASPA1</name>
<dbReference type="EMBL" id="KV878992">
    <property type="protein sequence ID" value="OJJ94906.1"/>
    <property type="molecule type" value="Genomic_DNA"/>
</dbReference>
<feature type="chain" id="PRO_5012251020" evidence="1">
    <location>
        <begin position="18"/>
        <end position="163"/>
    </location>
</feature>
<organism evidence="2 3">
    <name type="scientific">Aspergillus aculeatus (strain ATCC 16872 / CBS 172.66 / WB 5094)</name>
    <dbReference type="NCBI Taxonomy" id="690307"/>
    <lineage>
        <taxon>Eukaryota</taxon>
        <taxon>Fungi</taxon>
        <taxon>Dikarya</taxon>
        <taxon>Ascomycota</taxon>
        <taxon>Pezizomycotina</taxon>
        <taxon>Eurotiomycetes</taxon>
        <taxon>Eurotiomycetidae</taxon>
        <taxon>Eurotiales</taxon>
        <taxon>Aspergillaceae</taxon>
        <taxon>Aspergillus</taxon>
        <taxon>Aspergillus subgen. Circumdati</taxon>
    </lineage>
</organism>
<evidence type="ECO:0000256" key="1">
    <source>
        <dbReference type="SAM" id="SignalP"/>
    </source>
</evidence>
<protein>
    <submittedName>
        <fullName evidence="2">Uncharacterized protein</fullName>
    </submittedName>
</protein>
<dbReference type="Proteomes" id="UP000184546">
    <property type="component" value="Unassembled WGS sequence"/>
</dbReference>
<gene>
    <name evidence="2" type="ORF">ASPACDRAFT_48355</name>
</gene>